<dbReference type="Gene3D" id="3.30.360.10">
    <property type="entry name" value="Dihydrodipicolinate Reductase, domain 2"/>
    <property type="match status" value="1"/>
</dbReference>
<feature type="domain" description="Glucose-6-phosphate dehydrogenase C-terminal" evidence="8">
    <location>
        <begin position="192"/>
        <end position="467"/>
    </location>
</feature>
<dbReference type="PANTHER" id="PTHR23429">
    <property type="entry name" value="GLUCOSE-6-PHOSPHATE 1-DEHYDROGENASE G6PD"/>
    <property type="match status" value="1"/>
</dbReference>
<evidence type="ECO:0000259" key="8">
    <source>
        <dbReference type="Pfam" id="PF02781"/>
    </source>
</evidence>
<dbReference type="GO" id="GO:0004345">
    <property type="term" value="F:glucose-6-phosphate dehydrogenase activity"/>
    <property type="evidence" value="ECO:0007669"/>
    <property type="project" value="UniProtKB-UniRule"/>
</dbReference>
<feature type="binding site" evidence="6">
    <location>
        <position position="237"/>
    </location>
    <ligand>
        <name>substrate</name>
    </ligand>
</feature>
<comment type="function">
    <text evidence="6">Catalyzes the oxidation of glucose 6-phosphate to 6-phosphogluconolactone.</text>
</comment>
<evidence type="ECO:0000256" key="3">
    <source>
        <dbReference type="ARBA" id="ARBA00022857"/>
    </source>
</evidence>
<comment type="pathway">
    <text evidence="1 6">Carbohydrate degradation; pentose phosphate pathway; D-ribulose 5-phosphate from D-glucose 6-phosphate (oxidative stage): step 1/3.</text>
</comment>
<comment type="similarity">
    <text evidence="6">Belongs to the glucose-6-phosphate dehydrogenase family.</text>
</comment>
<accession>A0A2H0N667</accession>
<dbReference type="Pfam" id="PF00479">
    <property type="entry name" value="G6PD_N"/>
    <property type="match status" value="1"/>
</dbReference>
<dbReference type="Gene3D" id="3.40.50.720">
    <property type="entry name" value="NAD(P)-binding Rossmann-like Domain"/>
    <property type="match status" value="1"/>
</dbReference>
<evidence type="ECO:0000256" key="2">
    <source>
        <dbReference type="ARBA" id="ARBA00022526"/>
    </source>
</evidence>
<comment type="caution">
    <text evidence="9">The sequence shown here is derived from an EMBL/GenBank/DDBJ whole genome shotgun (WGS) entry which is preliminary data.</text>
</comment>
<feature type="binding site" evidence="6">
    <location>
        <position position="218"/>
    </location>
    <ligand>
        <name>substrate</name>
    </ligand>
</feature>
<dbReference type="EMBL" id="PCWN01000003">
    <property type="protein sequence ID" value="PIR04382.1"/>
    <property type="molecule type" value="Genomic_DNA"/>
</dbReference>
<feature type="active site" description="Proton acceptor" evidence="6">
    <location>
        <position position="242"/>
    </location>
</feature>
<dbReference type="GO" id="GO:0009051">
    <property type="term" value="P:pentose-phosphate shunt, oxidative branch"/>
    <property type="evidence" value="ECO:0007669"/>
    <property type="project" value="TreeGrafter"/>
</dbReference>
<dbReference type="SUPFAM" id="SSF51735">
    <property type="entry name" value="NAD(P)-binding Rossmann-fold domains"/>
    <property type="match status" value="1"/>
</dbReference>
<comment type="caution">
    <text evidence="6">Lacks conserved residue(s) required for the propagation of feature annotation.</text>
</comment>
<feature type="domain" description="Glucose-6-phosphate dehydrogenase NAD-binding" evidence="7">
    <location>
        <begin position="13"/>
        <end position="188"/>
    </location>
</feature>
<evidence type="ECO:0000256" key="4">
    <source>
        <dbReference type="ARBA" id="ARBA00023002"/>
    </source>
</evidence>
<dbReference type="InterPro" id="IPR036291">
    <property type="entry name" value="NAD(P)-bd_dom_sf"/>
</dbReference>
<dbReference type="PANTHER" id="PTHR23429:SF0">
    <property type="entry name" value="GLUCOSE-6-PHOSPHATE 1-DEHYDROGENASE"/>
    <property type="match status" value="1"/>
</dbReference>
<feature type="binding site" evidence="6">
    <location>
        <position position="49"/>
    </location>
    <ligand>
        <name>NADP(+)</name>
        <dbReference type="ChEBI" id="CHEBI:58349"/>
    </ligand>
</feature>
<dbReference type="InterPro" id="IPR022674">
    <property type="entry name" value="G6P_DH_NAD-bd"/>
</dbReference>
<feature type="binding site" evidence="6">
    <location>
        <position position="180"/>
    </location>
    <ligand>
        <name>substrate</name>
    </ligand>
</feature>
<feature type="binding site" evidence="6">
    <location>
        <begin position="15"/>
        <end position="22"/>
    </location>
    <ligand>
        <name>NADP(+)</name>
        <dbReference type="ChEBI" id="CHEBI:58349"/>
    </ligand>
</feature>
<feature type="binding site" evidence="6">
    <location>
        <position position="184"/>
    </location>
    <ligand>
        <name>substrate</name>
    </ligand>
</feature>
<comment type="catalytic activity">
    <reaction evidence="6">
        <text>D-glucose 6-phosphate + NADP(+) = 6-phospho-D-glucono-1,5-lactone + NADPH + H(+)</text>
        <dbReference type="Rhea" id="RHEA:15841"/>
        <dbReference type="ChEBI" id="CHEBI:15378"/>
        <dbReference type="ChEBI" id="CHEBI:57783"/>
        <dbReference type="ChEBI" id="CHEBI:57955"/>
        <dbReference type="ChEBI" id="CHEBI:58349"/>
        <dbReference type="ChEBI" id="CHEBI:61548"/>
        <dbReference type="EC" id="1.1.1.49"/>
    </reaction>
</comment>
<evidence type="ECO:0000259" key="7">
    <source>
        <dbReference type="Pfam" id="PF00479"/>
    </source>
</evidence>
<proteinExistence type="inferred from homology"/>
<dbReference type="InterPro" id="IPR001282">
    <property type="entry name" value="G6P_DH"/>
</dbReference>
<dbReference type="EC" id="1.1.1.49" evidence="6"/>
<feature type="binding site" evidence="6">
    <location>
        <position position="329"/>
    </location>
    <ligand>
        <name>substrate</name>
    </ligand>
</feature>
<evidence type="ECO:0000313" key="9">
    <source>
        <dbReference type="EMBL" id="PIR04382.1"/>
    </source>
</evidence>
<dbReference type="PIRSF" id="PIRSF000110">
    <property type="entry name" value="G6PD"/>
    <property type="match status" value="1"/>
</dbReference>
<organism evidence="9 10">
    <name type="scientific">Candidatus Magasanikbacteria bacterium CG11_big_fil_rev_8_21_14_0_20_39_34</name>
    <dbReference type="NCBI Taxonomy" id="1974653"/>
    <lineage>
        <taxon>Bacteria</taxon>
        <taxon>Candidatus Magasanikiibacteriota</taxon>
    </lineage>
</organism>
<evidence type="ECO:0000256" key="1">
    <source>
        <dbReference type="ARBA" id="ARBA00004937"/>
    </source>
</evidence>
<dbReference type="GO" id="GO:0050661">
    <property type="term" value="F:NADP binding"/>
    <property type="evidence" value="ECO:0007669"/>
    <property type="project" value="UniProtKB-UniRule"/>
</dbReference>
<gene>
    <name evidence="6 9" type="primary">zwf</name>
    <name evidence="9" type="ORF">COV59_00865</name>
</gene>
<dbReference type="HAMAP" id="MF_00966">
    <property type="entry name" value="G6PD"/>
    <property type="match status" value="1"/>
</dbReference>
<dbReference type="PRINTS" id="PR00079">
    <property type="entry name" value="G6PDHDRGNASE"/>
</dbReference>
<dbReference type="UniPathway" id="UPA00115">
    <property type="reaction ID" value="UER00408"/>
</dbReference>
<dbReference type="AlphaFoldDB" id="A0A2H0N667"/>
<sequence>MIPKLKKSFILTIFGASGDLAKIKIFPALYTLARQGRFPQNYFIVGFARSEKTQDEFRKEVEKSIQEYTNENVKPSVLKELLSHVHYFSGQYNELKSFQEYRTFLKSLSKKEMSHIAYFSVPPVVFHPIITNLSKSRKNKNEDIRLVIEKPFGHDYKSAEALFHYVSEHFGEEQFYLLDHYLGKSSVQSILNMRRSNRILSNIIRGSEIANIQITALEEVGVQHRIGYFEHVGIVRDMIQSHLLQIFALTTMTIPNKLSSESLKREKNNVIEAIDCPAEDDNVVLGQYKSYRSQEGVKKTSTTETFAAVRMFIDKENWYKVPIYIRTGKKLHEKHTYISIELKKFPFQDEKEQPNRIIIEFHPEPRINIELVNLQEGVSRYQSITTADSIACNIDGCLPEHGSLLLDVLDGKRLHFLSFSEILSAWRVVDEMKMLMKERCSKLYRYEDGSEGPKEQHRLPRMDGFEWYDLH</sequence>
<reference evidence="9 10" key="1">
    <citation type="submission" date="2017-09" db="EMBL/GenBank/DDBJ databases">
        <title>Depth-based differentiation of microbial function through sediment-hosted aquifers and enrichment of novel symbionts in the deep terrestrial subsurface.</title>
        <authorList>
            <person name="Probst A.J."/>
            <person name="Ladd B."/>
            <person name="Jarett J.K."/>
            <person name="Geller-Mcgrath D.E."/>
            <person name="Sieber C.M."/>
            <person name="Emerson J.B."/>
            <person name="Anantharaman K."/>
            <person name="Thomas B.C."/>
            <person name="Malmstrom R."/>
            <person name="Stieglmeier M."/>
            <person name="Klingl A."/>
            <person name="Woyke T."/>
            <person name="Ryan C.M."/>
            <person name="Banfield J.F."/>
        </authorList>
    </citation>
    <scope>NUCLEOTIDE SEQUENCE [LARGE SCALE GENOMIC DNA]</scope>
    <source>
        <strain evidence="9">CG11_big_fil_rev_8_21_14_0_20_39_34</strain>
    </source>
</reference>
<dbReference type="GO" id="GO:0005829">
    <property type="term" value="C:cytosol"/>
    <property type="evidence" value="ECO:0007669"/>
    <property type="project" value="TreeGrafter"/>
</dbReference>
<name>A0A2H0N667_9BACT</name>
<dbReference type="NCBIfam" id="TIGR00871">
    <property type="entry name" value="zwf"/>
    <property type="match status" value="1"/>
</dbReference>
<evidence type="ECO:0000256" key="5">
    <source>
        <dbReference type="ARBA" id="ARBA00023277"/>
    </source>
</evidence>
<evidence type="ECO:0000256" key="6">
    <source>
        <dbReference type="HAMAP-Rule" id="MF_00966"/>
    </source>
</evidence>
<keyword evidence="5 6" id="KW-0119">Carbohydrate metabolism</keyword>
<keyword evidence="4 6" id="KW-0560">Oxidoreductase</keyword>
<dbReference type="GO" id="GO:0006006">
    <property type="term" value="P:glucose metabolic process"/>
    <property type="evidence" value="ECO:0007669"/>
    <property type="project" value="UniProtKB-KW"/>
</dbReference>
<dbReference type="Pfam" id="PF02781">
    <property type="entry name" value="G6PD_C"/>
    <property type="match status" value="1"/>
</dbReference>
<feature type="binding site" evidence="6">
    <location>
        <position position="334"/>
    </location>
    <ligand>
        <name>substrate</name>
    </ligand>
</feature>
<protein>
    <recommendedName>
        <fullName evidence="6">Glucose-6-phosphate 1-dehydrogenase</fullName>
        <shortName evidence="6">G6PD</shortName>
        <ecNumber evidence="6">1.1.1.49</ecNumber>
    </recommendedName>
</protein>
<keyword evidence="2 6" id="KW-0313">Glucose metabolism</keyword>
<dbReference type="InterPro" id="IPR022675">
    <property type="entry name" value="G6P_DH_C"/>
</dbReference>
<dbReference type="Proteomes" id="UP000229600">
    <property type="component" value="Unassembled WGS sequence"/>
</dbReference>
<keyword evidence="3 6" id="KW-0521">NADP</keyword>
<dbReference type="SUPFAM" id="SSF55347">
    <property type="entry name" value="Glyceraldehyde-3-phosphate dehydrogenase-like, C-terminal domain"/>
    <property type="match status" value="1"/>
</dbReference>
<feature type="binding site" evidence="6">
    <location>
        <position position="150"/>
    </location>
    <ligand>
        <name>NADP(+)</name>
        <dbReference type="ChEBI" id="CHEBI:58349"/>
    </ligand>
</feature>
<evidence type="ECO:0000313" key="10">
    <source>
        <dbReference type="Proteomes" id="UP000229600"/>
    </source>
</evidence>